<sequence>MATGTCGDDCACRRAVLTAYRELTARYCSDRRALACCAMIYRCHHAAEDGQAAASKVRQWVDATTGRRLPARRRGAAGRAPVPQAAIGR</sequence>
<evidence type="ECO:0000313" key="2">
    <source>
        <dbReference type="EMBL" id="MCK8785002.1"/>
    </source>
</evidence>
<evidence type="ECO:0000256" key="1">
    <source>
        <dbReference type="SAM" id="MobiDB-lite"/>
    </source>
</evidence>
<dbReference type="RefSeq" id="WP_248667125.1">
    <property type="nucleotide sequence ID" value="NZ_JALPRX010000046.1"/>
</dbReference>
<protein>
    <submittedName>
        <fullName evidence="2">Uncharacterized protein</fullName>
    </submittedName>
</protein>
<feature type="compositionally biased region" description="Low complexity" evidence="1">
    <location>
        <begin position="77"/>
        <end position="89"/>
    </location>
</feature>
<name>A0A9X1Y8F8_9PROT</name>
<keyword evidence="3" id="KW-1185">Reference proteome</keyword>
<comment type="caution">
    <text evidence="2">The sequence shown here is derived from an EMBL/GenBank/DDBJ whole genome shotgun (WGS) entry which is preliminary data.</text>
</comment>
<reference evidence="2" key="1">
    <citation type="submission" date="2022-04" db="EMBL/GenBank/DDBJ databases">
        <title>Roseomonas acroporae sp. nov., isolated from coral Acropora digitifera.</title>
        <authorList>
            <person name="Sun H."/>
        </authorList>
    </citation>
    <scope>NUCLEOTIDE SEQUENCE</scope>
    <source>
        <strain evidence="2">NAR14</strain>
    </source>
</reference>
<dbReference type="EMBL" id="JALPRX010000046">
    <property type="protein sequence ID" value="MCK8785002.1"/>
    <property type="molecule type" value="Genomic_DNA"/>
</dbReference>
<feature type="region of interest" description="Disordered" evidence="1">
    <location>
        <begin position="68"/>
        <end position="89"/>
    </location>
</feature>
<organism evidence="2 3">
    <name type="scientific">Roseomonas acroporae</name>
    <dbReference type="NCBI Taxonomy" id="2937791"/>
    <lineage>
        <taxon>Bacteria</taxon>
        <taxon>Pseudomonadati</taxon>
        <taxon>Pseudomonadota</taxon>
        <taxon>Alphaproteobacteria</taxon>
        <taxon>Acetobacterales</taxon>
        <taxon>Roseomonadaceae</taxon>
        <taxon>Roseomonas</taxon>
    </lineage>
</organism>
<accession>A0A9X1Y8F8</accession>
<dbReference type="AlphaFoldDB" id="A0A9X1Y8F8"/>
<dbReference type="Proteomes" id="UP001139516">
    <property type="component" value="Unassembled WGS sequence"/>
</dbReference>
<gene>
    <name evidence="2" type="ORF">M0638_11470</name>
</gene>
<proteinExistence type="predicted"/>
<evidence type="ECO:0000313" key="3">
    <source>
        <dbReference type="Proteomes" id="UP001139516"/>
    </source>
</evidence>